<evidence type="ECO:0000313" key="2">
    <source>
        <dbReference type="EMBL" id="SHJ54270.1"/>
    </source>
</evidence>
<protein>
    <recommendedName>
        <fullName evidence="4">DUF1178 family protein</fullName>
    </recommendedName>
</protein>
<sequence length="146" mass="15580">MIKFTLKCADGHRFESWFQSAEAFDKLRAGGMVACAVCGATGVSKALMSPQVRPGRKSDAAAKAQEKPLSAPASAAEQALADLKRRIEASSDYVGMNFASEARAMHEGSTPERAIYGEARPDEARKLIEDGIPVAPLPFVPGRKSN</sequence>
<dbReference type="Pfam" id="PF06676">
    <property type="entry name" value="DUF1178"/>
    <property type="match status" value="1"/>
</dbReference>
<evidence type="ECO:0000313" key="3">
    <source>
        <dbReference type="Proteomes" id="UP000324252"/>
    </source>
</evidence>
<keyword evidence="3" id="KW-1185">Reference proteome</keyword>
<proteinExistence type="predicted"/>
<dbReference type="OrthoDB" id="9799894at2"/>
<dbReference type="PIRSF" id="PIRSF032131">
    <property type="entry name" value="UCP032131"/>
    <property type="match status" value="1"/>
</dbReference>
<reference evidence="2 3" key="1">
    <citation type="submission" date="2016-11" db="EMBL/GenBank/DDBJ databases">
        <authorList>
            <person name="Varghese N."/>
            <person name="Submissions S."/>
        </authorList>
    </citation>
    <scope>NUCLEOTIDE SEQUENCE [LARGE SCALE GENOMIC DNA]</scope>
    <source>
        <strain evidence="2 3">DSM 29620</strain>
    </source>
</reference>
<feature type="region of interest" description="Disordered" evidence="1">
    <location>
        <begin position="49"/>
        <end position="75"/>
    </location>
</feature>
<gene>
    <name evidence="2" type="ORF">SAMN05444142_101586</name>
</gene>
<evidence type="ECO:0000256" key="1">
    <source>
        <dbReference type="SAM" id="MobiDB-lite"/>
    </source>
</evidence>
<feature type="compositionally biased region" description="Basic and acidic residues" evidence="1">
    <location>
        <begin position="56"/>
        <end position="66"/>
    </location>
</feature>
<organism evidence="2 3">
    <name type="scientific">Lutimaribacter pacificus</name>
    <dbReference type="NCBI Taxonomy" id="391948"/>
    <lineage>
        <taxon>Bacteria</taxon>
        <taxon>Pseudomonadati</taxon>
        <taxon>Pseudomonadota</taxon>
        <taxon>Alphaproteobacteria</taxon>
        <taxon>Rhodobacterales</taxon>
        <taxon>Roseobacteraceae</taxon>
        <taxon>Lutimaribacter</taxon>
    </lineage>
</organism>
<accession>A0A1H0BN02</accession>
<dbReference type="RefSeq" id="WP_149786531.1">
    <property type="nucleotide sequence ID" value="NZ_FNIO01000001.1"/>
</dbReference>
<dbReference type="InterPro" id="IPR009562">
    <property type="entry name" value="DUF1178"/>
</dbReference>
<evidence type="ECO:0008006" key="4">
    <source>
        <dbReference type="Google" id="ProtNLM"/>
    </source>
</evidence>
<dbReference type="Proteomes" id="UP000324252">
    <property type="component" value="Unassembled WGS sequence"/>
</dbReference>
<name>A0A1H0BN02_9RHOB</name>
<dbReference type="AlphaFoldDB" id="A0A1H0BN02"/>
<dbReference type="EMBL" id="FQZZ01000001">
    <property type="protein sequence ID" value="SHJ54270.1"/>
    <property type="molecule type" value="Genomic_DNA"/>
</dbReference>